<evidence type="ECO:0000256" key="1">
    <source>
        <dbReference type="SAM" id="Phobius"/>
    </source>
</evidence>
<feature type="signal peptide" evidence="2">
    <location>
        <begin position="1"/>
        <end position="15"/>
    </location>
</feature>
<reference evidence="3" key="2">
    <citation type="submission" date="2015-02" db="UniProtKB">
        <authorList>
            <consortium name="EnsemblMetazoa"/>
        </authorList>
    </citation>
    <scope>IDENTIFICATION</scope>
</reference>
<name>T1J826_STRMM</name>
<keyword evidence="4" id="KW-1185">Reference proteome</keyword>
<keyword evidence="2" id="KW-0732">Signal</keyword>
<dbReference type="EMBL" id="JH431947">
    <property type="status" value="NOT_ANNOTATED_CDS"/>
    <property type="molecule type" value="Genomic_DNA"/>
</dbReference>
<keyword evidence="1" id="KW-0472">Membrane</keyword>
<keyword evidence="1" id="KW-1133">Transmembrane helix</keyword>
<feature type="transmembrane region" description="Helical" evidence="1">
    <location>
        <begin position="44"/>
        <end position="67"/>
    </location>
</feature>
<accession>T1J826</accession>
<dbReference type="Proteomes" id="UP000014500">
    <property type="component" value="Unassembled WGS sequence"/>
</dbReference>
<sequence>MLFALLFIRKFLALADELKSNVVYTLILVVMAIWIYFKHTARQFLYDVDYCVWSAAATVACGLQWLIE</sequence>
<organism evidence="3 4">
    <name type="scientific">Strigamia maritima</name>
    <name type="common">European centipede</name>
    <name type="synonym">Geophilus maritimus</name>
    <dbReference type="NCBI Taxonomy" id="126957"/>
    <lineage>
        <taxon>Eukaryota</taxon>
        <taxon>Metazoa</taxon>
        <taxon>Ecdysozoa</taxon>
        <taxon>Arthropoda</taxon>
        <taxon>Myriapoda</taxon>
        <taxon>Chilopoda</taxon>
        <taxon>Pleurostigmophora</taxon>
        <taxon>Geophilomorpha</taxon>
        <taxon>Linotaeniidae</taxon>
        <taxon>Strigamia</taxon>
    </lineage>
</organism>
<proteinExistence type="predicted"/>
<dbReference type="AlphaFoldDB" id="T1J826"/>
<feature type="chain" id="PRO_5012407106" evidence="2">
    <location>
        <begin position="16"/>
        <end position="68"/>
    </location>
</feature>
<evidence type="ECO:0000256" key="2">
    <source>
        <dbReference type="SAM" id="SignalP"/>
    </source>
</evidence>
<keyword evidence="1" id="KW-0812">Transmembrane</keyword>
<dbReference type="EnsemblMetazoa" id="SMAR009846-RA">
    <property type="protein sequence ID" value="SMAR009846-PA"/>
    <property type="gene ID" value="SMAR009846"/>
</dbReference>
<evidence type="ECO:0000313" key="4">
    <source>
        <dbReference type="Proteomes" id="UP000014500"/>
    </source>
</evidence>
<dbReference type="HOGENOM" id="CLU_2797191_0_0_1"/>
<feature type="transmembrane region" description="Helical" evidence="1">
    <location>
        <begin position="20"/>
        <end position="37"/>
    </location>
</feature>
<reference evidence="4" key="1">
    <citation type="submission" date="2011-05" db="EMBL/GenBank/DDBJ databases">
        <authorList>
            <person name="Richards S.R."/>
            <person name="Qu J."/>
            <person name="Jiang H."/>
            <person name="Jhangiani S.N."/>
            <person name="Agravi P."/>
            <person name="Goodspeed R."/>
            <person name="Gross S."/>
            <person name="Mandapat C."/>
            <person name="Jackson L."/>
            <person name="Mathew T."/>
            <person name="Pu L."/>
            <person name="Thornton R."/>
            <person name="Saada N."/>
            <person name="Wilczek-Boney K.B."/>
            <person name="Lee S."/>
            <person name="Kovar C."/>
            <person name="Wu Y."/>
            <person name="Scherer S.E."/>
            <person name="Worley K.C."/>
            <person name="Muzny D.M."/>
            <person name="Gibbs R."/>
        </authorList>
    </citation>
    <scope>NUCLEOTIDE SEQUENCE</scope>
    <source>
        <strain evidence="4">Brora</strain>
    </source>
</reference>
<protein>
    <submittedName>
        <fullName evidence="3">Uncharacterized protein</fullName>
    </submittedName>
</protein>
<evidence type="ECO:0000313" key="3">
    <source>
        <dbReference type="EnsemblMetazoa" id="SMAR009846-PA"/>
    </source>
</evidence>